<dbReference type="RefSeq" id="WP_179715150.1">
    <property type="nucleotide sequence ID" value="NZ_JACBZT010000001.1"/>
</dbReference>
<proteinExistence type="predicted"/>
<dbReference type="EMBL" id="JACBZT010000001">
    <property type="protein sequence ID" value="NYJ04428.1"/>
    <property type="molecule type" value="Genomic_DNA"/>
</dbReference>
<comment type="caution">
    <text evidence="1">The sequence shown here is derived from an EMBL/GenBank/DDBJ whole genome shotgun (WGS) entry which is preliminary data.</text>
</comment>
<accession>A0A853CDH3</accession>
<organism evidence="1 2">
    <name type="scientific">Petropleomorpha daqingensis</name>
    <dbReference type="NCBI Taxonomy" id="2026353"/>
    <lineage>
        <taxon>Bacteria</taxon>
        <taxon>Bacillati</taxon>
        <taxon>Actinomycetota</taxon>
        <taxon>Actinomycetes</taxon>
        <taxon>Geodermatophilales</taxon>
        <taxon>Geodermatophilaceae</taxon>
        <taxon>Petropleomorpha</taxon>
    </lineage>
</organism>
<reference evidence="1 2" key="1">
    <citation type="submission" date="2020-07" db="EMBL/GenBank/DDBJ databases">
        <title>Sequencing the genomes of 1000 actinobacteria strains.</title>
        <authorList>
            <person name="Klenk H.-P."/>
        </authorList>
    </citation>
    <scope>NUCLEOTIDE SEQUENCE [LARGE SCALE GENOMIC DNA]</scope>
    <source>
        <strain evidence="1 2">DSM 104001</strain>
    </source>
</reference>
<sequence>MEPDYTTTRDGGNGWSWPPYAPWESLDEARYAVEEWAPASTVRYPWVRVGRWTLLYRRSA</sequence>
<evidence type="ECO:0000313" key="1">
    <source>
        <dbReference type="EMBL" id="NYJ04428.1"/>
    </source>
</evidence>
<name>A0A853CDH3_9ACTN</name>
<gene>
    <name evidence="1" type="ORF">GGQ55_000706</name>
</gene>
<dbReference type="AlphaFoldDB" id="A0A853CDH3"/>
<dbReference type="Proteomes" id="UP000541969">
    <property type="component" value="Unassembled WGS sequence"/>
</dbReference>
<protein>
    <submittedName>
        <fullName evidence="1">Uncharacterized protein</fullName>
    </submittedName>
</protein>
<evidence type="ECO:0000313" key="2">
    <source>
        <dbReference type="Proteomes" id="UP000541969"/>
    </source>
</evidence>
<keyword evidence="2" id="KW-1185">Reference proteome</keyword>